<evidence type="ECO:0000313" key="3">
    <source>
        <dbReference type="Proteomes" id="UP000593892"/>
    </source>
</evidence>
<accession>A0A7S7NLW1</accession>
<dbReference type="PANTHER" id="PTHR21197">
    <property type="entry name" value="UDP-GALACTOPYRANOSE MUTASE"/>
    <property type="match status" value="1"/>
</dbReference>
<dbReference type="PANTHER" id="PTHR21197:SF0">
    <property type="entry name" value="UDP-GALACTOPYRANOSE MUTASE"/>
    <property type="match status" value="1"/>
</dbReference>
<dbReference type="NCBIfam" id="NF005548">
    <property type="entry name" value="PRK07208.1-4"/>
    <property type="match status" value="1"/>
</dbReference>
<proteinExistence type="predicted"/>
<reference evidence="2 3" key="1">
    <citation type="submission" date="2020-10" db="EMBL/GenBank/DDBJ databases">
        <title>Complete genome sequence of Paludibaculum fermentans P105T, a facultatively anaerobic acidobacterium capable of dissimilatory Fe(III) reduction.</title>
        <authorList>
            <person name="Dedysh S.N."/>
            <person name="Beletsky A.V."/>
            <person name="Kulichevskaya I.S."/>
            <person name="Mardanov A.V."/>
            <person name="Ravin N.V."/>
        </authorList>
    </citation>
    <scope>NUCLEOTIDE SEQUENCE [LARGE SCALE GENOMIC DNA]</scope>
    <source>
        <strain evidence="2 3">P105</strain>
    </source>
</reference>
<dbReference type="NCBIfam" id="NF005546">
    <property type="entry name" value="PRK07208.1-2"/>
    <property type="match status" value="1"/>
</dbReference>
<dbReference type="Proteomes" id="UP000593892">
    <property type="component" value="Chromosome"/>
</dbReference>
<dbReference type="KEGG" id="pfer:IRI77_24535"/>
<gene>
    <name evidence="2" type="ORF">IRI77_24535</name>
</gene>
<dbReference type="AlphaFoldDB" id="A0A7S7NLW1"/>
<dbReference type="InterPro" id="IPR036188">
    <property type="entry name" value="FAD/NAD-bd_sf"/>
</dbReference>
<keyword evidence="3" id="KW-1185">Reference proteome</keyword>
<dbReference type="EMBL" id="CP063849">
    <property type="protein sequence ID" value="QOY85965.1"/>
    <property type="molecule type" value="Genomic_DNA"/>
</dbReference>
<sequence>MHVKKAIIIGAGPAGLTAAFELLTRTGIQPIVLEKSEHFGGISRTANYKGNRIDLGGHRFFSKSDRVMEWWHRMLPIQALPPGTPEITYHRMRRSLQSGGSGPDPEREDNVMLLRPRKSRIYFRRRLFQYPITLSVDTIRKLGLWATFRIGLSYLRTVLRPLPEEKSLEDFFINRFGRELYRTFFQSYTEKVWGVPCSAISAAWGRQRIKGLSVRKVLGHALGKMFGRKGTSAKTETSLIEQFLYPKFGPGQMWEETARKVRELGGVIHTGRRVDGLTLEDGKVVAVKATNLATGESESYPADFFFSTAPLSELIESMTPAPPPQVRAVSQGLVYRDFVTVGLLVRSLKIHDETEQGRKLIRDNWIYIQESDVQVGRLQIYNNWSPYLVADPGTVWLGLEYFCNQTDALWSSPDADLEALARTELARIGIIETSDVLDATVLRVEKAYPAYFGTYDRFEVLRTYLDSLQNLFPIGRNGMHRYNNQDHSMLTAMVAVDNILEGRTDKSNLWEVNTETDYQEEE</sequence>
<protein>
    <submittedName>
        <fullName evidence="2">NAD(P)/FAD-dependent oxidoreductase</fullName>
    </submittedName>
</protein>
<dbReference type="RefSeq" id="WP_194447634.1">
    <property type="nucleotide sequence ID" value="NZ_CP063849.1"/>
</dbReference>
<dbReference type="Gene3D" id="3.50.50.60">
    <property type="entry name" value="FAD/NAD(P)-binding domain"/>
    <property type="match status" value="1"/>
</dbReference>
<dbReference type="GO" id="GO:0005829">
    <property type="term" value="C:cytosol"/>
    <property type="evidence" value="ECO:0007669"/>
    <property type="project" value="TreeGrafter"/>
</dbReference>
<dbReference type="GO" id="GO:0016491">
    <property type="term" value="F:oxidoreductase activity"/>
    <property type="evidence" value="ECO:0007669"/>
    <property type="project" value="InterPro"/>
</dbReference>
<evidence type="ECO:0000259" key="1">
    <source>
        <dbReference type="Pfam" id="PF01593"/>
    </source>
</evidence>
<dbReference type="Pfam" id="PF01593">
    <property type="entry name" value="Amino_oxidase"/>
    <property type="match status" value="1"/>
</dbReference>
<dbReference type="SUPFAM" id="SSF51971">
    <property type="entry name" value="Nucleotide-binding domain"/>
    <property type="match status" value="1"/>
</dbReference>
<dbReference type="GO" id="GO:0050660">
    <property type="term" value="F:flavin adenine dinucleotide binding"/>
    <property type="evidence" value="ECO:0007669"/>
    <property type="project" value="TreeGrafter"/>
</dbReference>
<dbReference type="InterPro" id="IPR002937">
    <property type="entry name" value="Amino_oxidase"/>
</dbReference>
<evidence type="ECO:0000313" key="2">
    <source>
        <dbReference type="EMBL" id="QOY85965.1"/>
    </source>
</evidence>
<organism evidence="2 3">
    <name type="scientific">Paludibaculum fermentans</name>
    <dbReference type="NCBI Taxonomy" id="1473598"/>
    <lineage>
        <taxon>Bacteria</taxon>
        <taxon>Pseudomonadati</taxon>
        <taxon>Acidobacteriota</taxon>
        <taxon>Terriglobia</taxon>
        <taxon>Bryobacterales</taxon>
        <taxon>Bryobacteraceae</taxon>
        <taxon>Paludibaculum</taxon>
    </lineage>
</organism>
<feature type="domain" description="Amine oxidase" evidence="1">
    <location>
        <begin position="14"/>
        <end position="449"/>
    </location>
</feature>
<dbReference type="GO" id="GO:0008767">
    <property type="term" value="F:UDP-galactopyranose mutase activity"/>
    <property type="evidence" value="ECO:0007669"/>
    <property type="project" value="TreeGrafter"/>
</dbReference>
<name>A0A7S7NLW1_PALFE</name>